<dbReference type="AlphaFoldDB" id="A0A286UKH0"/>
<accession>A0A286UKH0</accession>
<name>A0A286UKH0_9AGAM</name>
<evidence type="ECO:0000256" key="1">
    <source>
        <dbReference type="SAM" id="Phobius"/>
    </source>
</evidence>
<dbReference type="EMBL" id="NBII01000004">
    <property type="protein sequence ID" value="PAV20070.1"/>
    <property type="molecule type" value="Genomic_DNA"/>
</dbReference>
<organism evidence="2 3">
    <name type="scientific">Pyrrhoderma noxium</name>
    <dbReference type="NCBI Taxonomy" id="2282107"/>
    <lineage>
        <taxon>Eukaryota</taxon>
        <taxon>Fungi</taxon>
        <taxon>Dikarya</taxon>
        <taxon>Basidiomycota</taxon>
        <taxon>Agaricomycotina</taxon>
        <taxon>Agaricomycetes</taxon>
        <taxon>Hymenochaetales</taxon>
        <taxon>Hymenochaetaceae</taxon>
        <taxon>Pyrrhoderma</taxon>
    </lineage>
</organism>
<dbReference type="OrthoDB" id="3227739at2759"/>
<keyword evidence="1" id="KW-0812">Transmembrane</keyword>
<evidence type="ECO:0000313" key="2">
    <source>
        <dbReference type="EMBL" id="PAV20070.1"/>
    </source>
</evidence>
<evidence type="ECO:0000313" key="3">
    <source>
        <dbReference type="Proteomes" id="UP000217199"/>
    </source>
</evidence>
<gene>
    <name evidence="2" type="ORF">PNOK_0500400</name>
</gene>
<feature type="transmembrane region" description="Helical" evidence="1">
    <location>
        <begin position="80"/>
        <end position="103"/>
    </location>
</feature>
<sequence length="170" mass="18444">MTFSVFVKHRVGFYALLWASAVIELGLTGWRIHHTRTEFHNYDPIVAELLVTAALTILWIPVAAAVNARKSKDIVPGTSYTLLNVEGVGNFVLWVMWLVGAAIATHKWPTKVLAGAGRAGHILISLVAFSWISFGVLTLASVFIALHGAALYGGVEVSHAPLREKRESSA</sequence>
<keyword evidence="3" id="KW-1185">Reference proteome</keyword>
<proteinExistence type="predicted"/>
<reference evidence="2 3" key="1">
    <citation type="journal article" date="2017" name="Mol. Ecol.">
        <title>Comparative and population genomic landscape of Phellinus noxius: A hypervariable fungus causing root rot in trees.</title>
        <authorList>
            <person name="Chung C.L."/>
            <person name="Lee T.J."/>
            <person name="Akiba M."/>
            <person name="Lee H.H."/>
            <person name="Kuo T.H."/>
            <person name="Liu D."/>
            <person name="Ke H.M."/>
            <person name="Yokoi T."/>
            <person name="Roa M.B."/>
            <person name="Lu M.J."/>
            <person name="Chang Y.Y."/>
            <person name="Ann P.J."/>
            <person name="Tsai J.N."/>
            <person name="Chen C.Y."/>
            <person name="Tzean S.S."/>
            <person name="Ota Y."/>
            <person name="Hattori T."/>
            <person name="Sahashi N."/>
            <person name="Liou R.F."/>
            <person name="Kikuchi T."/>
            <person name="Tsai I.J."/>
        </authorList>
    </citation>
    <scope>NUCLEOTIDE SEQUENCE [LARGE SCALE GENOMIC DNA]</scope>
    <source>
        <strain evidence="2 3">FFPRI411160</strain>
    </source>
</reference>
<keyword evidence="1" id="KW-1133">Transmembrane helix</keyword>
<protein>
    <recommendedName>
        <fullName evidence="4">MARVEL domain-containing protein</fullName>
    </recommendedName>
</protein>
<feature type="transmembrane region" description="Helical" evidence="1">
    <location>
        <begin position="123"/>
        <end position="146"/>
    </location>
</feature>
<evidence type="ECO:0008006" key="4">
    <source>
        <dbReference type="Google" id="ProtNLM"/>
    </source>
</evidence>
<dbReference type="InParanoid" id="A0A286UKH0"/>
<feature type="transmembrane region" description="Helical" evidence="1">
    <location>
        <begin position="12"/>
        <end position="33"/>
    </location>
</feature>
<dbReference type="Proteomes" id="UP000217199">
    <property type="component" value="Unassembled WGS sequence"/>
</dbReference>
<dbReference type="STRING" id="2282107.A0A286UKH0"/>
<feature type="transmembrane region" description="Helical" evidence="1">
    <location>
        <begin position="45"/>
        <end position="68"/>
    </location>
</feature>
<comment type="caution">
    <text evidence="2">The sequence shown here is derived from an EMBL/GenBank/DDBJ whole genome shotgun (WGS) entry which is preliminary data.</text>
</comment>
<keyword evidence="1" id="KW-0472">Membrane</keyword>